<comment type="similarity">
    <text evidence="2">Belongs to the bacterial solute-binding protein 1 family.</text>
</comment>
<evidence type="ECO:0000256" key="1">
    <source>
        <dbReference type="ARBA" id="ARBA00004418"/>
    </source>
</evidence>
<organism evidence="3 4">
    <name type="scientific">Caldovatus sediminis</name>
    <dbReference type="NCBI Taxonomy" id="2041189"/>
    <lineage>
        <taxon>Bacteria</taxon>
        <taxon>Pseudomonadati</taxon>
        <taxon>Pseudomonadota</taxon>
        <taxon>Alphaproteobacteria</taxon>
        <taxon>Acetobacterales</taxon>
        <taxon>Roseomonadaceae</taxon>
        <taxon>Caldovatus</taxon>
    </lineage>
</organism>
<dbReference type="InterPro" id="IPR006059">
    <property type="entry name" value="SBP"/>
</dbReference>
<dbReference type="PANTHER" id="PTHR43649">
    <property type="entry name" value="ARABINOSE-BINDING PROTEIN-RELATED"/>
    <property type="match status" value="1"/>
</dbReference>
<dbReference type="SUPFAM" id="SSF53850">
    <property type="entry name" value="Periplasmic binding protein-like II"/>
    <property type="match status" value="1"/>
</dbReference>
<evidence type="ECO:0008006" key="5">
    <source>
        <dbReference type="Google" id="ProtNLM"/>
    </source>
</evidence>
<dbReference type="InterPro" id="IPR006311">
    <property type="entry name" value="TAT_signal"/>
</dbReference>
<dbReference type="PROSITE" id="PS51318">
    <property type="entry name" value="TAT"/>
    <property type="match status" value="1"/>
</dbReference>
<dbReference type="PANTHER" id="PTHR43649:SF12">
    <property type="entry name" value="DIACETYLCHITOBIOSE BINDING PROTEIN DASA"/>
    <property type="match status" value="1"/>
</dbReference>
<accession>A0A8J2ZFA9</accession>
<dbReference type="InterPro" id="IPR050490">
    <property type="entry name" value="Bact_solute-bd_prot1"/>
</dbReference>
<sequence length="436" mass="48973">MDMKRRELLAAGLLGGFGLAAGGARPARAQAQATIRFLTPETDPSQVRVWQELIQGFAGVNRTVTIRPEYASWDDLVRKISADLIAGAPPEIVAGSSRTGFMASAARRNLLVDLAPLVDELGRDDFHKPSLEAWHYNGIQAAIPYGMQWPVLWCRTDLFQEAGLALPTTWDEYRAAAERLTNPSRGIYGACFPAGRTWNTEIQSSITIWAAGGHIFDERLNVSLDTPEVRRAMTYYAEMCRFSPPDIGQYGFREASAAYTSGKSATTFYWGRVLSHLYQQAPDLLQKTKTVHIPHGGKRATSLGWDEFVVYRGRNSRAALEYVKYLMQPRQVYMMMEPVIAHVVPTRNSVLPMLRQHEWVQKNPDIVTTLIEPIDFGISATKESPNHPFNYKWDAFQARNILPDMVQRIVLGREPVALAVEKAHKEAVEATRDIRQ</sequence>
<dbReference type="GO" id="GO:0042597">
    <property type="term" value="C:periplasmic space"/>
    <property type="evidence" value="ECO:0007669"/>
    <property type="project" value="UniProtKB-SubCell"/>
</dbReference>
<gene>
    <name evidence="3" type="ORF">GCM10010964_39790</name>
</gene>
<dbReference type="Gene3D" id="3.40.190.10">
    <property type="entry name" value="Periplasmic binding protein-like II"/>
    <property type="match status" value="1"/>
</dbReference>
<evidence type="ECO:0000313" key="4">
    <source>
        <dbReference type="Proteomes" id="UP000597507"/>
    </source>
</evidence>
<reference evidence="3 4" key="1">
    <citation type="journal article" date="2014" name="Int. J. Syst. Evol. Microbiol.">
        <title>Complete genome sequence of Corynebacterium casei LMG S-19264T (=DSM 44701T), isolated from a smear-ripened cheese.</title>
        <authorList>
            <consortium name="US DOE Joint Genome Institute (JGI-PGF)"/>
            <person name="Walter F."/>
            <person name="Albersmeier A."/>
            <person name="Kalinowski J."/>
            <person name="Ruckert C."/>
        </authorList>
    </citation>
    <scope>NUCLEOTIDE SEQUENCE [LARGE SCALE GENOMIC DNA]</scope>
    <source>
        <strain evidence="3 4">CGMCC 1.16330</strain>
    </source>
</reference>
<name>A0A8J2ZFA9_9PROT</name>
<comment type="subcellular location">
    <subcellularLocation>
        <location evidence="1">Periplasm</location>
    </subcellularLocation>
</comment>
<dbReference type="Proteomes" id="UP000597507">
    <property type="component" value="Unassembled WGS sequence"/>
</dbReference>
<keyword evidence="4" id="KW-1185">Reference proteome</keyword>
<dbReference type="AlphaFoldDB" id="A0A8J2ZFA9"/>
<protein>
    <recommendedName>
        <fullName evidence="5">Extracellular solute-binding protein</fullName>
    </recommendedName>
</protein>
<dbReference type="Pfam" id="PF01547">
    <property type="entry name" value="SBP_bac_1"/>
    <property type="match status" value="1"/>
</dbReference>
<evidence type="ECO:0000256" key="2">
    <source>
        <dbReference type="ARBA" id="ARBA00008520"/>
    </source>
</evidence>
<evidence type="ECO:0000313" key="3">
    <source>
        <dbReference type="EMBL" id="GGG48478.1"/>
    </source>
</evidence>
<comment type="caution">
    <text evidence="3">The sequence shown here is derived from an EMBL/GenBank/DDBJ whole genome shotgun (WGS) entry which is preliminary data.</text>
</comment>
<dbReference type="EMBL" id="BMKS01000018">
    <property type="protein sequence ID" value="GGG48478.1"/>
    <property type="molecule type" value="Genomic_DNA"/>
</dbReference>
<proteinExistence type="inferred from homology"/>